<feature type="domain" description="Chromo" evidence="3">
    <location>
        <begin position="718"/>
        <end position="786"/>
    </location>
</feature>
<feature type="compositionally biased region" description="Basic and acidic residues" evidence="2">
    <location>
        <begin position="358"/>
        <end position="376"/>
    </location>
</feature>
<feature type="compositionally biased region" description="Basic and acidic residues" evidence="2">
    <location>
        <begin position="489"/>
        <end position="564"/>
    </location>
</feature>
<feature type="region of interest" description="Disordered" evidence="2">
    <location>
        <begin position="133"/>
        <end position="204"/>
    </location>
</feature>
<feature type="compositionally biased region" description="Basic residues" evidence="2">
    <location>
        <begin position="155"/>
        <end position="168"/>
    </location>
</feature>
<feature type="compositionally biased region" description="Basic and acidic residues" evidence="2">
    <location>
        <begin position="469"/>
        <end position="480"/>
    </location>
</feature>
<feature type="compositionally biased region" description="Basic and acidic residues" evidence="2">
    <location>
        <begin position="335"/>
        <end position="351"/>
    </location>
</feature>
<reference evidence="4 5" key="1">
    <citation type="journal article" date="2016" name="Genome Biol. Evol.">
        <title>Divergent and convergent evolution of fungal pathogenicity.</title>
        <authorList>
            <person name="Shang Y."/>
            <person name="Xiao G."/>
            <person name="Zheng P."/>
            <person name="Cen K."/>
            <person name="Zhan S."/>
            <person name="Wang C."/>
        </authorList>
    </citation>
    <scope>NUCLEOTIDE SEQUENCE [LARGE SCALE GENOMIC DNA]</scope>
    <source>
        <strain evidence="4 5">ARSEF 2679</strain>
    </source>
</reference>
<dbReference type="Gene3D" id="2.40.50.40">
    <property type="match status" value="1"/>
</dbReference>
<feature type="region of interest" description="Disordered" evidence="2">
    <location>
        <begin position="262"/>
        <end position="721"/>
    </location>
</feature>
<sequence>MNPLLPRRPRPPLTKKARIAVPLPSRPADYVPGSGPPLEPLYLQPPTDSTAYIDDRILLPPAGVGADGRPLPKRMRYLVGWRDLPAARLLVPAMEILYYVSPHALEEWEYQMELELDEERVRLADARRARQQQAQQQQAAIGGEAAVQAPPQLSKKTKKRRRRAHPPTHHTEIETAAVLETEDSDRAHRERLRGGAMSLSTPKKRKMDDFLDDYASDESPSEQLLLDLAQSQRSAEDAVSLGKERDESVAVRRVSVAPLAPVKPVSPVPIDDDNWFRKEESYPHKKPALATKISLPQMSRSEARSESSASPFPMTKATSWESDTPKLRKPHRPPRPREPARRLSERDKAGSRESGGPRPREQGSKPRSQERERPRPQEPGSRSRPQNQDIPCPREQESRPRSRETKVPLPRQGESRRPREQESSSQRSRETQVPLPHPPGAPRPREQESSQRPRETQVPLPRQPGAPLPREEEARQRLRETQVPFPHQPEPRFPWEKDKRTPQERDRARPQETDRRRPAEQERSRPRGDKPRPQDPNRSRPRVGDARTRDAFDRPRPRDQDRPRPPQPNASPREFELRPQGSDGARPRKDSSHPREDRPRPREDRPRPPHLDKTSAPAKTHSPRPLATEHFPTVQGNSGTPKTAAHQPVPKKAPEPHVGGSSQLRPQGQPKYRSHVAQKKQTQTSSAPRKRTPAKEKPAVIFADSSSEEDDDGEEPTWDVERLEDMELYDVEGRGLMRYFKVRWVGDWPPEQNPTWEPEENIPDDLVREFCRTFKKKTAQSSSSSTPGPAAADVEMGDVGEDRGFLPPMRPEDDEDDEDDAQSGMFVYSSDDGMEQHTWDAPNSQGFRPNLNMVFPAPMQ</sequence>
<protein>
    <submittedName>
        <fullName evidence="4">Chromo domain protein</fullName>
    </submittedName>
</protein>
<feature type="compositionally biased region" description="Basic and acidic residues" evidence="2">
    <location>
        <begin position="585"/>
        <end position="613"/>
    </location>
</feature>
<evidence type="ECO:0000313" key="5">
    <source>
        <dbReference type="Proteomes" id="UP000076744"/>
    </source>
</evidence>
<dbReference type="AlphaFoldDB" id="A0A167NMY7"/>
<evidence type="ECO:0000313" key="4">
    <source>
        <dbReference type="EMBL" id="OAA55734.1"/>
    </source>
</evidence>
<evidence type="ECO:0000256" key="1">
    <source>
        <dbReference type="ARBA" id="ARBA00011353"/>
    </source>
</evidence>
<dbReference type="GeneID" id="30024131"/>
<dbReference type="Pfam" id="PF00385">
    <property type="entry name" value="Chromo"/>
    <property type="match status" value="1"/>
</dbReference>
<name>A0A167NMY7_CORFA</name>
<evidence type="ECO:0000256" key="2">
    <source>
        <dbReference type="SAM" id="MobiDB-lite"/>
    </source>
</evidence>
<feature type="compositionally biased region" description="Basic and acidic residues" evidence="2">
    <location>
        <begin position="392"/>
        <end position="406"/>
    </location>
</feature>
<feature type="compositionally biased region" description="Low complexity" evidence="2">
    <location>
        <begin position="133"/>
        <end position="149"/>
    </location>
</feature>
<gene>
    <name evidence="4" type="ORF">ISF_07839</name>
</gene>
<dbReference type="CDD" id="cd00024">
    <property type="entry name" value="CD_CSD"/>
    <property type="match status" value="1"/>
</dbReference>
<feature type="compositionally biased region" description="Basic and acidic residues" evidence="2">
    <location>
        <begin position="413"/>
        <end position="430"/>
    </location>
</feature>
<feature type="region of interest" description="Disordered" evidence="2">
    <location>
        <begin position="776"/>
        <end position="860"/>
    </location>
</feature>
<keyword evidence="5" id="KW-1185">Reference proteome</keyword>
<dbReference type="Proteomes" id="UP000076744">
    <property type="component" value="Unassembled WGS sequence"/>
</dbReference>
<dbReference type="OrthoDB" id="3543857at2759"/>
<dbReference type="RefSeq" id="XP_018701458.1">
    <property type="nucleotide sequence ID" value="XM_018851442.1"/>
</dbReference>
<organism evidence="4 5">
    <name type="scientific">Cordyceps fumosorosea (strain ARSEF 2679)</name>
    <name type="common">Isaria fumosorosea</name>
    <dbReference type="NCBI Taxonomy" id="1081104"/>
    <lineage>
        <taxon>Eukaryota</taxon>
        <taxon>Fungi</taxon>
        <taxon>Dikarya</taxon>
        <taxon>Ascomycota</taxon>
        <taxon>Pezizomycotina</taxon>
        <taxon>Sordariomycetes</taxon>
        <taxon>Hypocreomycetidae</taxon>
        <taxon>Hypocreales</taxon>
        <taxon>Cordycipitaceae</taxon>
        <taxon>Cordyceps</taxon>
    </lineage>
</organism>
<proteinExistence type="predicted"/>
<dbReference type="InterPro" id="IPR016197">
    <property type="entry name" value="Chromo-like_dom_sf"/>
</dbReference>
<dbReference type="EMBL" id="AZHB01000024">
    <property type="protein sequence ID" value="OAA55734.1"/>
    <property type="molecule type" value="Genomic_DNA"/>
</dbReference>
<feature type="compositionally biased region" description="Acidic residues" evidence="2">
    <location>
        <begin position="706"/>
        <end position="718"/>
    </location>
</feature>
<dbReference type="GO" id="GO:0006338">
    <property type="term" value="P:chromatin remodeling"/>
    <property type="evidence" value="ECO:0007669"/>
    <property type="project" value="UniProtKB-ARBA"/>
</dbReference>
<dbReference type="STRING" id="1081104.A0A167NMY7"/>
<dbReference type="PROSITE" id="PS50013">
    <property type="entry name" value="CHROMO_2"/>
    <property type="match status" value="1"/>
</dbReference>
<feature type="compositionally biased region" description="Acidic residues" evidence="2">
    <location>
        <begin position="812"/>
        <end position="821"/>
    </location>
</feature>
<dbReference type="InterPro" id="IPR000953">
    <property type="entry name" value="Chromo/chromo_shadow_dom"/>
</dbReference>
<dbReference type="InterPro" id="IPR023780">
    <property type="entry name" value="Chromo_domain"/>
</dbReference>
<comment type="caution">
    <text evidence="4">The sequence shown here is derived from an EMBL/GenBank/DDBJ whole genome shotgun (WGS) entry which is preliminary data.</text>
</comment>
<feature type="compositionally biased region" description="Basic and acidic residues" evidence="2">
    <location>
        <begin position="274"/>
        <end position="283"/>
    </location>
</feature>
<evidence type="ECO:0000259" key="3">
    <source>
        <dbReference type="PROSITE" id="PS50013"/>
    </source>
</evidence>
<feature type="compositionally biased region" description="Basic and acidic residues" evidence="2">
    <location>
        <begin position="443"/>
        <end position="455"/>
    </location>
</feature>
<dbReference type="SUPFAM" id="SSF54160">
    <property type="entry name" value="Chromo domain-like"/>
    <property type="match status" value="1"/>
</dbReference>
<accession>A0A167NMY7</accession>
<comment type="subunit">
    <text evidence="1">Component of the NuA4 histone acetyltransferase complex.</text>
</comment>